<proteinExistence type="predicted"/>
<dbReference type="AlphaFoldDB" id="I8I5S4"/>
<evidence type="ECO:0000313" key="2">
    <source>
        <dbReference type="Proteomes" id="UP000003704"/>
    </source>
</evidence>
<keyword evidence="2" id="KW-1185">Reference proteome</keyword>
<dbReference type="OrthoDB" id="8586582at2"/>
<comment type="caution">
    <text evidence="1">The sequence shown here is derived from an EMBL/GenBank/DDBJ whole genome shotgun (WGS) entry which is preliminary data.</text>
</comment>
<name>I8I5S4_9GAMM</name>
<evidence type="ECO:0000313" key="1">
    <source>
        <dbReference type="EMBL" id="EIT71906.1"/>
    </source>
</evidence>
<gene>
    <name evidence="1" type="ORF">WQQ_20430</name>
</gene>
<sequence>MTLHAGSPAGAGYDPLVPTTVTAAMRLLLLDVSRGYTQYVSGTVPADRALALSARFHERYDLAGDKVQKSRRRAKGQAVFALHLFPQAGTTDLNWWLLRTEGDHPLLTMERWRNANDVRSAITWWGRYELVREPVPVAHRKKLAGPAGKPIKPVMWTWRFRRQVMDEMRAHIRHCVQHPDDRLRQLVRSLSVAPGWRQIRTQVKQLYFYLDQQQAQYRIPPGQRVQIPSTIRWTTPRTVQRVPLSVLCRRAVQGQESWFPQSEWPTSPKS</sequence>
<dbReference type="RefSeq" id="WP_007184992.1">
    <property type="nucleotide sequence ID" value="NZ_AKGD01000001.1"/>
</dbReference>
<dbReference type="Proteomes" id="UP000003704">
    <property type="component" value="Unassembled WGS sequence"/>
</dbReference>
<reference evidence="1 2" key="1">
    <citation type="journal article" date="2012" name="J. Bacteriol.">
        <title>Genome Sequence of n-Alkane-Degrading Hydrocarboniphaga effusa Strain AP103T (ATCC BAA-332T).</title>
        <authorList>
            <person name="Chang H.K."/>
            <person name="Zylstra G.J."/>
            <person name="Chae J.C."/>
        </authorList>
    </citation>
    <scope>NUCLEOTIDE SEQUENCE [LARGE SCALE GENOMIC DNA]</scope>
    <source>
        <strain evidence="1 2">AP103</strain>
    </source>
</reference>
<dbReference type="EMBL" id="AKGD01000001">
    <property type="protein sequence ID" value="EIT71906.1"/>
    <property type="molecule type" value="Genomic_DNA"/>
</dbReference>
<organism evidence="1 2">
    <name type="scientific">Hydrocarboniphaga effusa AP103</name>
    <dbReference type="NCBI Taxonomy" id="1172194"/>
    <lineage>
        <taxon>Bacteria</taxon>
        <taxon>Pseudomonadati</taxon>
        <taxon>Pseudomonadota</taxon>
        <taxon>Gammaproteobacteria</taxon>
        <taxon>Nevskiales</taxon>
        <taxon>Nevskiaceae</taxon>
        <taxon>Hydrocarboniphaga</taxon>
    </lineage>
</organism>
<protein>
    <submittedName>
        <fullName evidence="1">Uncharacterized protein</fullName>
    </submittedName>
</protein>
<accession>I8I5S4</accession>